<dbReference type="AlphaFoldDB" id="A0AAV4WUI9"/>
<evidence type="ECO:0000256" key="1">
    <source>
        <dbReference type="PROSITE-ProRule" id="PRU00042"/>
    </source>
</evidence>
<keyword evidence="1" id="KW-0863">Zinc-finger</keyword>
<keyword evidence="1" id="KW-0862">Zinc</keyword>
<dbReference type="PANTHER" id="PTHR21385">
    <property type="entry name" value="ZINC FINGER PROTEIN-RELATED"/>
    <property type="match status" value="1"/>
</dbReference>
<keyword evidence="2" id="KW-0812">Transmembrane</keyword>
<accession>A0AAV4WUI9</accession>
<gene>
    <name evidence="4" type="primary">AVEN_42212_2</name>
    <name evidence="4" type="ORF">CDAR_310211</name>
</gene>
<dbReference type="SMART" id="SM00355">
    <property type="entry name" value="ZnF_C2H2"/>
    <property type="match status" value="1"/>
</dbReference>
<feature type="transmembrane region" description="Helical" evidence="2">
    <location>
        <begin position="6"/>
        <end position="23"/>
    </location>
</feature>
<proteinExistence type="predicted"/>
<name>A0AAV4WUI9_9ARAC</name>
<sequence length="287" mass="33711">MYRSYYYVEIFIILLLYYAGLNIPSKSVFKCSRIKSRLVRMIIYKKVLPILHRYRLSLPLSCPFHSERDLLWWPDIQIDFQDGQWVCPFCGKVFTTEEYVMKHYDRKHLNNQVEDSVCFANFCDIFRCDVILAAIENEKNKFAWDKIPSHPYSQNRSSCDDKKMASLLHQKKLLPSPSNVVKSMKLKITNEVNRAICSYLTCNKYTDGSLQVVQPVPVLICVIVGFVLIGVFCLCYYAVYILSYPEHSINNDSFCNGATQTRSLKNSQYYDIYINHQNRKRGHRNKR</sequence>
<reference evidence="4 5" key="1">
    <citation type="submission" date="2021-06" db="EMBL/GenBank/DDBJ databases">
        <title>Caerostris darwini draft genome.</title>
        <authorList>
            <person name="Kono N."/>
            <person name="Arakawa K."/>
        </authorList>
    </citation>
    <scope>NUCLEOTIDE SEQUENCE [LARGE SCALE GENOMIC DNA]</scope>
</reference>
<feature type="transmembrane region" description="Helical" evidence="2">
    <location>
        <begin position="218"/>
        <end position="242"/>
    </location>
</feature>
<dbReference type="Proteomes" id="UP001054837">
    <property type="component" value="Unassembled WGS sequence"/>
</dbReference>
<evidence type="ECO:0000313" key="4">
    <source>
        <dbReference type="EMBL" id="GIY85203.1"/>
    </source>
</evidence>
<dbReference type="InterPro" id="IPR013087">
    <property type="entry name" value="Znf_C2H2_type"/>
</dbReference>
<keyword evidence="2" id="KW-0472">Membrane</keyword>
<dbReference type="PROSITE" id="PS50157">
    <property type="entry name" value="ZINC_FINGER_C2H2_2"/>
    <property type="match status" value="1"/>
</dbReference>
<evidence type="ECO:0000313" key="5">
    <source>
        <dbReference type="Proteomes" id="UP001054837"/>
    </source>
</evidence>
<evidence type="ECO:0000259" key="3">
    <source>
        <dbReference type="PROSITE" id="PS50157"/>
    </source>
</evidence>
<keyword evidence="1" id="KW-0479">Metal-binding</keyword>
<feature type="domain" description="C2H2-type" evidence="3">
    <location>
        <begin position="85"/>
        <end position="113"/>
    </location>
</feature>
<dbReference type="PANTHER" id="PTHR21385:SF0">
    <property type="entry name" value="RE51073P"/>
    <property type="match status" value="1"/>
</dbReference>
<dbReference type="PROSITE" id="PS00028">
    <property type="entry name" value="ZINC_FINGER_C2H2_1"/>
    <property type="match status" value="1"/>
</dbReference>
<comment type="caution">
    <text evidence="4">The sequence shown here is derived from an EMBL/GenBank/DDBJ whole genome shotgun (WGS) entry which is preliminary data.</text>
</comment>
<dbReference type="GO" id="GO:0008270">
    <property type="term" value="F:zinc ion binding"/>
    <property type="evidence" value="ECO:0007669"/>
    <property type="project" value="UniProtKB-KW"/>
</dbReference>
<keyword evidence="2" id="KW-1133">Transmembrane helix</keyword>
<evidence type="ECO:0000256" key="2">
    <source>
        <dbReference type="SAM" id="Phobius"/>
    </source>
</evidence>
<protein>
    <submittedName>
        <fullName evidence="4">C2H2-type domain-containing protein</fullName>
    </submittedName>
</protein>
<organism evidence="4 5">
    <name type="scientific">Caerostris darwini</name>
    <dbReference type="NCBI Taxonomy" id="1538125"/>
    <lineage>
        <taxon>Eukaryota</taxon>
        <taxon>Metazoa</taxon>
        <taxon>Ecdysozoa</taxon>
        <taxon>Arthropoda</taxon>
        <taxon>Chelicerata</taxon>
        <taxon>Arachnida</taxon>
        <taxon>Araneae</taxon>
        <taxon>Araneomorphae</taxon>
        <taxon>Entelegynae</taxon>
        <taxon>Araneoidea</taxon>
        <taxon>Araneidae</taxon>
        <taxon>Caerostris</taxon>
    </lineage>
</organism>
<dbReference type="EMBL" id="BPLQ01015016">
    <property type="protein sequence ID" value="GIY85203.1"/>
    <property type="molecule type" value="Genomic_DNA"/>
</dbReference>
<keyword evidence="5" id="KW-1185">Reference proteome</keyword>